<dbReference type="GO" id="GO:0003677">
    <property type="term" value="F:DNA binding"/>
    <property type="evidence" value="ECO:0007669"/>
    <property type="project" value="UniProtKB-KW"/>
</dbReference>
<accession>A0ABX0RKN3</accession>
<comment type="caution">
    <text evidence="1">The sequence shown here is derived from an EMBL/GenBank/DDBJ whole genome shotgun (WGS) entry which is preliminary data.</text>
</comment>
<gene>
    <name evidence="1" type="ORF">F3J37_01520</name>
</gene>
<protein>
    <submittedName>
        <fullName evidence="1">AbrB/MazE/SpoVT family DNA-binding domain-containing protein</fullName>
    </submittedName>
</protein>
<name>A0ABX0RKN3_9GAMM</name>
<organism evidence="1 2">
    <name type="scientific">Candidatus Pantoea communis</name>
    <dbReference type="NCBI Taxonomy" id="2608354"/>
    <lineage>
        <taxon>Bacteria</taxon>
        <taxon>Pseudomonadati</taxon>
        <taxon>Pseudomonadota</taxon>
        <taxon>Gammaproteobacteria</taxon>
        <taxon>Enterobacterales</taxon>
        <taxon>Erwiniaceae</taxon>
        <taxon>Pantoea</taxon>
    </lineage>
</organism>
<evidence type="ECO:0000313" key="2">
    <source>
        <dbReference type="Proteomes" id="UP001515780"/>
    </source>
</evidence>
<proteinExistence type="predicted"/>
<dbReference type="Gene3D" id="2.10.260.10">
    <property type="match status" value="1"/>
</dbReference>
<evidence type="ECO:0000313" key="1">
    <source>
        <dbReference type="EMBL" id="NIG17357.1"/>
    </source>
</evidence>
<dbReference type="Proteomes" id="UP001515780">
    <property type="component" value="Unassembled WGS sequence"/>
</dbReference>
<reference evidence="1 2" key="1">
    <citation type="journal article" date="2019" name="bioRxiv">
        <title>Bacteria contribute to plant secondary compound degradation in a generalist herbivore system.</title>
        <authorList>
            <person name="Francoeur C.B."/>
            <person name="Khadempour L."/>
            <person name="Moreira-Soto R.D."/>
            <person name="Gotting K."/>
            <person name="Book A.J."/>
            <person name="Pinto-Tomas A.A."/>
            <person name="Keefover-Ring K."/>
            <person name="Currie C.R."/>
        </authorList>
    </citation>
    <scope>NUCLEOTIDE SEQUENCE [LARGE SCALE GENOMIC DNA]</scope>
    <source>
        <strain evidence="1">Al-1710</strain>
    </source>
</reference>
<dbReference type="RefSeq" id="WP_166718808.1">
    <property type="nucleotide sequence ID" value="NZ_VWXC01000001.1"/>
</dbReference>
<sequence length="91" mass="10136">MQTIKLRQQGGAIIFTIPSHTVKRYGLSVGDSIALEEHDLSFEVRSLKSKHIPRGSFTVSELLKTIDQDEIEHLNASVKGFGEDKVGNEAW</sequence>
<dbReference type="EMBL" id="VWXC01000001">
    <property type="protein sequence ID" value="NIG17357.1"/>
    <property type="molecule type" value="Genomic_DNA"/>
</dbReference>
<keyword evidence="1" id="KW-0238">DNA-binding</keyword>
<keyword evidence="2" id="KW-1185">Reference proteome</keyword>